<reference evidence="3" key="1">
    <citation type="submission" date="2020-02" db="EMBL/GenBank/DDBJ databases">
        <authorList>
            <person name="Meier V. D."/>
        </authorList>
    </citation>
    <scope>NUCLEOTIDE SEQUENCE</scope>
    <source>
        <strain evidence="3">AVDCRST_MAG06</strain>
    </source>
</reference>
<feature type="compositionally biased region" description="Basic and acidic residues" evidence="1">
    <location>
        <begin position="159"/>
        <end position="172"/>
    </location>
</feature>
<dbReference type="AlphaFoldDB" id="A0A6J4P2Y8"/>
<dbReference type="EMBL" id="CADCUP010000148">
    <property type="protein sequence ID" value="CAA9401154.1"/>
    <property type="molecule type" value="Genomic_DNA"/>
</dbReference>
<feature type="domain" description="Flagellar hook-length control protein-like C-terminal" evidence="2">
    <location>
        <begin position="55"/>
        <end position="130"/>
    </location>
</feature>
<name>A0A6J4P2Y8_9ACTN</name>
<dbReference type="InterPro" id="IPR038610">
    <property type="entry name" value="FliK-like_C_sf"/>
</dbReference>
<dbReference type="Gene3D" id="3.30.750.140">
    <property type="match status" value="1"/>
</dbReference>
<dbReference type="Pfam" id="PF02120">
    <property type="entry name" value="Flg_hook"/>
    <property type="match status" value="1"/>
</dbReference>
<feature type="compositionally biased region" description="Low complexity" evidence="1">
    <location>
        <begin position="138"/>
        <end position="150"/>
    </location>
</feature>
<dbReference type="InterPro" id="IPR021136">
    <property type="entry name" value="Flagellar_hook_control-like_C"/>
</dbReference>
<accession>A0A6J4P2Y8</accession>
<dbReference type="RefSeq" id="WP_295659358.1">
    <property type="nucleotide sequence ID" value="NZ_CADCUP010000148.1"/>
</dbReference>
<dbReference type="CDD" id="cd17470">
    <property type="entry name" value="T3SS_Flik_C"/>
    <property type="match status" value="1"/>
</dbReference>
<protein>
    <recommendedName>
        <fullName evidence="2">Flagellar hook-length control protein-like C-terminal domain-containing protein</fullName>
    </recommendedName>
</protein>
<evidence type="ECO:0000259" key="2">
    <source>
        <dbReference type="Pfam" id="PF02120"/>
    </source>
</evidence>
<evidence type="ECO:0000256" key="1">
    <source>
        <dbReference type="SAM" id="MobiDB-lite"/>
    </source>
</evidence>
<feature type="non-terminal residue" evidence="3">
    <location>
        <position position="1"/>
    </location>
</feature>
<proteinExistence type="predicted"/>
<evidence type="ECO:0000313" key="3">
    <source>
        <dbReference type="EMBL" id="CAA9401154.1"/>
    </source>
</evidence>
<feature type="region of interest" description="Disordered" evidence="1">
    <location>
        <begin position="129"/>
        <end position="202"/>
    </location>
</feature>
<sequence length="202" mass="20391">PVPALQAPLSAAPAAPPAPVAPVLTAPVHGGPSHVPDQVTAQVFPEIGRLALRASSAGEGVHRITLNLHPETLGDVRVTLVVRGGEMKVSIHAATEAGRIMADSLPELRRLLTAAGAGDASLAVRDTTAGGATMSSADPGSDRSGPGRSGYDAQQGRQHGQDARMRDGHHATDGSTSGPRGALPGPHDPVRTARPAGVDVTV</sequence>
<gene>
    <name evidence="3" type="ORF">AVDCRST_MAG06-2195</name>
</gene>
<organism evidence="3">
    <name type="scientific">uncultured Nocardioides sp</name>
    <dbReference type="NCBI Taxonomy" id="198441"/>
    <lineage>
        <taxon>Bacteria</taxon>
        <taxon>Bacillati</taxon>
        <taxon>Actinomycetota</taxon>
        <taxon>Actinomycetes</taxon>
        <taxon>Propionibacteriales</taxon>
        <taxon>Nocardioidaceae</taxon>
        <taxon>Nocardioides</taxon>
        <taxon>environmental samples</taxon>
    </lineage>
</organism>